<organism evidence="1 2">
    <name type="scientific">Kribbella orskensis</name>
    <dbReference type="NCBI Taxonomy" id="2512216"/>
    <lineage>
        <taxon>Bacteria</taxon>
        <taxon>Bacillati</taxon>
        <taxon>Actinomycetota</taxon>
        <taxon>Actinomycetes</taxon>
        <taxon>Propionibacteriales</taxon>
        <taxon>Kribbellaceae</taxon>
        <taxon>Kribbella</taxon>
    </lineage>
</organism>
<dbReference type="RefSeq" id="WP_132192170.1">
    <property type="nucleotide sequence ID" value="NZ_SLWM01000013.1"/>
</dbReference>
<gene>
    <name evidence="1" type="ORF">EV644_113180</name>
</gene>
<evidence type="ECO:0000313" key="2">
    <source>
        <dbReference type="Proteomes" id="UP000295818"/>
    </source>
</evidence>
<dbReference type="EMBL" id="SLWM01000013">
    <property type="protein sequence ID" value="TCO17950.1"/>
    <property type="molecule type" value="Genomic_DNA"/>
</dbReference>
<name>A0ABY2BEN6_9ACTN</name>
<sequence length="187" mass="20223">MASFIRKVPTASGARAVQIVHKLGRRVVGIDHIGSAHDEAQLALLMEIARQRLHEGQGVPDFADTGPAAEASRSGARVSGMRSQLLWDVLAGTHARLGFDAIADEAFRALVLTRIIEPTSKADSLRVLEEIGVAAPALRTVFRALGGPWSDLSLRRARFHSPSSTESLADWCHRRLIAAVHRVATAR</sequence>
<keyword evidence="2" id="KW-1185">Reference proteome</keyword>
<evidence type="ECO:0000313" key="1">
    <source>
        <dbReference type="EMBL" id="TCO17950.1"/>
    </source>
</evidence>
<reference evidence="1 2" key="1">
    <citation type="journal article" date="2015" name="Stand. Genomic Sci.">
        <title>Genomic Encyclopedia of Bacterial and Archaeal Type Strains, Phase III: the genomes of soil and plant-associated and newly described type strains.</title>
        <authorList>
            <person name="Whitman W.B."/>
            <person name="Woyke T."/>
            <person name="Klenk H.P."/>
            <person name="Zhou Y."/>
            <person name="Lilburn T.G."/>
            <person name="Beck B.J."/>
            <person name="De Vos P."/>
            <person name="Vandamme P."/>
            <person name="Eisen J.A."/>
            <person name="Garrity G."/>
            <person name="Hugenholtz P."/>
            <person name="Kyrpides N.C."/>
        </authorList>
    </citation>
    <scope>NUCLEOTIDE SEQUENCE [LARGE SCALE GENOMIC DNA]</scope>
    <source>
        <strain evidence="1 2">VKM Ac-2538</strain>
    </source>
</reference>
<accession>A0ABY2BEN6</accession>
<protein>
    <submittedName>
        <fullName evidence="1">Uncharacterized protein</fullName>
    </submittedName>
</protein>
<proteinExistence type="predicted"/>
<dbReference type="Proteomes" id="UP000295818">
    <property type="component" value="Unassembled WGS sequence"/>
</dbReference>
<comment type="caution">
    <text evidence="1">The sequence shown here is derived from an EMBL/GenBank/DDBJ whole genome shotgun (WGS) entry which is preliminary data.</text>
</comment>